<evidence type="ECO:0000256" key="2">
    <source>
        <dbReference type="PROSITE-ProRule" id="PRU00703"/>
    </source>
</evidence>
<sequence length="142" mass="15212">MKVKDIMTGAVVSLNSTDSVERAAELMKEHNIGAVPVCEGDKVIGIITDRDIALRSVAAGEDSKSQSVREIMSSNPVTGTPDMDIQDASRVMSERQIRRLPIVDSENLVGMVSLGDIAVSPKLNEEAEQALSSISEPSTPEF</sequence>
<dbReference type="PANTHER" id="PTHR43080:SF2">
    <property type="entry name" value="CBS DOMAIN-CONTAINING PROTEIN"/>
    <property type="match status" value="1"/>
</dbReference>
<dbReference type="Proteomes" id="UP000622687">
    <property type="component" value="Unassembled WGS sequence"/>
</dbReference>
<reference evidence="5" key="1">
    <citation type="submission" date="2020-12" db="EMBL/GenBank/DDBJ databases">
        <title>Clostridium thailandense sp. nov., a novel acetogenic bacterium isolated from peat land soil in Thailand.</title>
        <authorList>
            <person name="Chaikitkaew S."/>
            <person name="Birkeland N.K."/>
        </authorList>
    </citation>
    <scope>NUCLEOTIDE SEQUENCE</scope>
    <source>
        <strain evidence="5">DSM 17425</strain>
    </source>
</reference>
<feature type="compositionally biased region" description="Polar residues" evidence="3">
    <location>
        <begin position="65"/>
        <end position="78"/>
    </location>
</feature>
<name>A0A934M5E0_9CLOT</name>
<dbReference type="Pfam" id="PF00571">
    <property type="entry name" value="CBS"/>
    <property type="match status" value="2"/>
</dbReference>
<evidence type="ECO:0000313" key="6">
    <source>
        <dbReference type="Proteomes" id="UP000622687"/>
    </source>
</evidence>
<keyword evidence="6" id="KW-1185">Reference proteome</keyword>
<comment type="caution">
    <text evidence="5">The sequence shown here is derived from an EMBL/GenBank/DDBJ whole genome shotgun (WGS) entry which is preliminary data.</text>
</comment>
<dbReference type="SMART" id="SM00116">
    <property type="entry name" value="CBS"/>
    <property type="match status" value="2"/>
</dbReference>
<evidence type="ECO:0000256" key="1">
    <source>
        <dbReference type="ARBA" id="ARBA00023122"/>
    </source>
</evidence>
<dbReference type="InterPro" id="IPR000644">
    <property type="entry name" value="CBS_dom"/>
</dbReference>
<protein>
    <submittedName>
        <fullName evidence="5">CBS domain-containing protein</fullName>
    </submittedName>
</protein>
<accession>A0A934M5E0</accession>
<dbReference type="PANTHER" id="PTHR43080">
    <property type="entry name" value="CBS DOMAIN-CONTAINING PROTEIN CBSX3, MITOCHONDRIAL"/>
    <property type="match status" value="1"/>
</dbReference>
<keyword evidence="1 2" id="KW-0129">CBS domain</keyword>
<feature type="region of interest" description="Disordered" evidence="3">
    <location>
        <begin position="65"/>
        <end position="84"/>
    </location>
</feature>
<evidence type="ECO:0000259" key="4">
    <source>
        <dbReference type="PROSITE" id="PS51371"/>
    </source>
</evidence>
<dbReference type="AlphaFoldDB" id="A0A934M5E0"/>
<dbReference type="EMBL" id="JAEEGB010000014">
    <property type="protein sequence ID" value="MBI6873508.1"/>
    <property type="molecule type" value="Genomic_DNA"/>
</dbReference>
<gene>
    <name evidence="5" type="ORF">I6U51_12430</name>
</gene>
<proteinExistence type="predicted"/>
<feature type="domain" description="CBS" evidence="4">
    <location>
        <begin position="7"/>
        <end position="63"/>
    </location>
</feature>
<dbReference type="PROSITE" id="PS51371">
    <property type="entry name" value="CBS"/>
    <property type="match status" value="2"/>
</dbReference>
<dbReference type="RefSeq" id="WP_211142940.1">
    <property type="nucleotide sequence ID" value="NZ_JAEEGB010000014.1"/>
</dbReference>
<organism evidence="5 6">
    <name type="scientific">Clostridium aciditolerans</name>
    <dbReference type="NCBI Taxonomy" id="339861"/>
    <lineage>
        <taxon>Bacteria</taxon>
        <taxon>Bacillati</taxon>
        <taxon>Bacillota</taxon>
        <taxon>Clostridia</taxon>
        <taxon>Eubacteriales</taxon>
        <taxon>Clostridiaceae</taxon>
        <taxon>Clostridium</taxon>
    </lineage>
</organism>
<dbReference type="Gene3D" id="3.10.580.10">
    <property type="entry name" value="CBS-domain"/>
    <property type="match status" value="1"/>
</dbReference>
<dbReference type="InterPro" id="IPR051257">
    <property type="entry name" value="Diverse_CBS-Domain"/>
</dbReference>
<feature type="domain" description="CBS" evidence="4">
    <location>
        <begin position="72"/>
        <end position="128"/>
    </location>
</feature>
<evidence type="ECO:0000313" key="5">
    <source>
        <dbReference type="EMBL" id="MBI6873508.1"/>
    </source>
</evidence>
<dbReference type="SUPFAM" id="SSF54631">
    <property type="entry name" value="CBS-domain pair"/>
    <property type="match status" value="1"/>
</dbReference>
<dbReference type="InterPro" id="IPR046342">
    <property type="entry name" value="CBS_dom_sf"/>
</dbReference>
<evidence type="ECO:0000256" key="3">
    <source>
        <dbReference type="SAM" id="MobiDB-lite"/>
    </source>
</evidence>
<dbReference type="CDD" id="cd04622">
    <property type="entry name" value="CBS_pair_HRP1_like"/>
    <property type="match status" value="1"/>
</dbReference>